<dbReference type="VEuPathDB" id="FungiDB:DNF11_0050"/>
<evidence type="ECO:0000256" key="4">
    <source>
        <dbReference type="ARBA" id="ARBA00023204"/>
    </source>
</evidence>
<accession>A0A3G2RZ53</accession>
<reference evidence="7 8" key="1">
    <citation type="submission" date="2018-10" db="EMBL/GenBank/DDBJ databases">
        <title>Complete genome sequence of Malassezia restricta CBS 7877.</title>
        <authorList>
            <person name="Morand S.C."/>
            <person name="Bertignac M."/>
            <person name="Iltis A."/>
            <person name="Kolder I."/>
            <person name="Pirovano W."/>
            <person name="Jourdain R."/>
            <person name="Clavaud C."/>
        </authorList>
    </citation>
    <scope>NUCLEOTIDE SEQUENCE [LARGE SCALE GENOMIC DNA]</scope>
    <source>
        <strain evidence="7 8">CBS 7877</strain>
    </source>
</reference>
<dbReference type="InterPro" id="IPR013507">
    <property type="entry name" value="DNA_mismatch_S5_2-like"/>
</dbReference>
<dbReference type="FunFam" id="3.30.230.10:FF:000014">
    <property type="entry name" value="DNA mismatch repair protein Mlh1"/>
    <property type="match status" value="1"/>
</dbReference>
<dbReference type="FunFam" id="3.30.565.10:FF:000109">
    <property type="entry name" value="Related to MLH1-DNA mismatch repair protein"/>
    <property type="match status" value="1"/>
</dbReference>
<dbReference type="InterPro" id="IPR014762">
    <property type="entry name" value="DNA_mismatch_repair_CS"/>
</dbReference>
<sequence length="670" mass="75424">MSDSGDWVVDRRRIERLNEDVVNRIAAGEIIHRPSNALKELLENSLDAGATHIRVTLRGGGVKSLLIQDNGHGISKSDLPLLCERFATSKLRNFNDLFDMHTFGFRGEALASISFISASVQVVSKRRDEECAYRAEYCAGSLVSGPQPCAGTNGTSIMIHDMFFNAPQRKHALRSASEEYNRALDIVTKYALHYGPQGVSFSCKKADQSRLDLQLTSTPNTSIVDTIRSLYGATIARDLIPLKEIQDEKLGYRAEGQFSTANWMSKKTTFICFINHRLVDCTPLKRALESVYTLVLPKGQHPWIYVALDIEPNRIDVNVHPTKQEVHFLDEDDIFEAISARVQDALVNQSSCRVFRTQSAQLGEVLSEDHVQVTRARSYDPRHLVRVDQTEQTLDSMPLQKVSLPDRIRPSECTLESITQLRDQVLASKDAQLSYIVQHHTFVGIVDLAKGLCLIQHSTQLYLVQYGILIEEFAYQLALQQFGSFSTVRLDPPPSLRELIGIGYDMELADIHTAPLGLSKTQIIERIAKKLLAHTDMLREHVGIHIDAQKETVLAIPTLLPQHGSSGVCLERLPSLLFRLGPQVDWDDEKGCFYTLCHELALAHVPPSWGTTRDDLCKEQQEQEAWSIQHVWFAHMLGSRGRCIVPNHLPDDIMTQIASLPDLYRVFERC</sequence>
<dbReference type="InterPro" id="IPR038973">
    <property type="entry name" value="MutL/Mlh/Pms-like"/>
</dbReference>
<dbReference type="Pfam" id="PF01119">
    <property type="entry name" value="DNA_mis_repair"/>
    <property type="match status" value="1"/>
</dbReference>
<dbReference type="PANTHER" id="PTHR10073">
    <property type="entry name" value="DNA MISMATCH REPAIR PROTEIN MLH, PMS, MUTL"/>
    <property type="match status" value="1"/>
</dbReference>
<evidence type="ECO:0000256" key="1">
    <source>
        <dbReference type="ARBA" id="ARBA00004123"/>
    </source>
</evidence>
<dbReference type="NCBIfam" id="TIGR00585">
    <property type="entry name" value="mutl"/>
    <property type="match status" value="1"/>
</dbReference>
<dbReference type="AlphaFoldDB" id="A0A3G2RZ53"/>
<dbReference type="CDD" id="cd16926">
    <property type="entry name" value="HATPase_MutL-MLH-PMS-like"/>
    <property type="match status" value="1"/>
</dbReference>
<gene>
    <name evidence="7" type="primary">MLH1</name>
    <name evidence="7" type="ORF">DNF11_0050</name>
</gene>
<dbReference type="EMBL" id="CP033148">
    <property type="protein sequence ID" value="AYO41000.1"/>
    <property type="molecule type" value="Genomic_DNA"/>
</dbReference>
<dbReference type="SMART" id="SM01340">
    <property type="entry name" value="DNA_mis_repair"/>
    <property type="match status" value="1"/>
</dbReference>
<comment type="similarity">
    <text evidence="2">Belongs to the DNA mismatch repair MutL/HexB family.</text>
</comment>
<name>A0A3G2RZ53_MALR7</name>
<dbReference type="Gene3D" id="3.30.565.10">
    <property type="entry name" value="Histidine kinase-like ATPase, C-terminal domain"/>
    <property type="match status" value="1"/>
</dbReference>
<organism evidence="7 8">
    <name type="scientific">Malassezia restricta (strain ATCC 96810 / NBRC 103918 / CBS 7877)</name>
    <name type="common">Seborrheic dermatitis infection agent</name>
    <dbReference type="NCBI Taxonomy" id="425264"/>
    <lineage>
        <taxon>Eukaryota</taxon>
        <taxon>Fungi</taxon>
        <taxon>Dikarya</taxon>
        <taxon>Basidiomycota</taxon>
        <taxon>Ustilaginomycotina</taxon>
        <taxon>Malasseziomycetes</taxon>
        <taxon>Malasseziales</taxon>
        <taxon>Malasseziaceae</taxon>
        <taxon>Malassezia</taxon>
    </lineage>
</organism>
<keyword evidence="3" id="KW-0227">DNA damage</keyword>
<evidence type="ECO:0000256" key="2">
    <source>
        <dbReference type="ARBA" id="ARBA00006082"/>
    </source>
</evidence>
<dbReference type="InterPro" id="IPR020568">
    <property type="entry name" value="Ribosomal_Su5_D2-typ_SF"/>
</dbReference>
<dbReference type="Proteomes" id="UP000269793">
    <property type="component" value="Chromosome I"/>
</dbReference>
<comment type="subcellular location">
    <subcellularLocation>
        <location evidence="1">Nucleus</location>
    </subcellularLocation>
</comment>
<protein>
    <submittedName>
        <fullName evidence="7">DNA mismatch repair protein Mlh1</fullName>
    </submittedName>
</protein>
<dbReference type="InterPro" id="IPR036890">
    <property type="entry name" value="HATPase_C_sf"/>
</dbReference>
<evidence type="ECO:0000256" key="5">
    <source>
        <dbReference type="ARBA" id="ARBA00023242"/>
    </source>
</evidence>
<dbReference type="GO" id="GO:0140664">
    <property type="term" value="F:ATP-dependent DNA damage sensor activity"/>
    <property type="evidence" value="ECO:0007669"/>
    <property type="project" value="InterPro"/>
</dbReference>
<dbReference type="GO" id="GO:0016887">
    <property type="term" value="F:ATP hydrolysis activity"/>
    <property type="evidence" value="ECO:0007669"/>
    <property type="project" value="InterPro"/>
</dbReference>
<keyword evidence="8" id="KW-1185">Reference proteome</keyword>
<dbReference type="InterPro" id="IPR014721">
    <property type="entry name" value="Ribsml_uS5_D2-typ_fold_subgr"/>
</dbReference>
<keyword evidence="5" id="KW-0539">Nucleus</keyword>
<dbReference type="PROSITE" id="PS00058">
    <property type="entry name" value="DNA_MISMATCH_REPAIR_1"/>
    <property type="match status" value="1"/>
</dbReference>
<dbReference type="PANTHER" id="PTHR10073:SF12">
    <property type="entry name" value="DNA MISMATCH REPAIR PROTEIN MLH1"/>
    <property type="match status" value="1"/>
</dbReference>
<dbReference type="Pfam" id="PF16413">
    <property type="entry name" value="Mlh1_C"/>
    <property type="match status" value="1"/>
</dbReference>
<dbReference type="Gene3D" id="3.30.230.10">
    <property type="match status" value="1"/>
</dbReference>
<evidence type="ECO:0000313" key="8">
    <source>
        <dbReference type="Proteomes" id="UP000269793"/>
    </source>
</evidence>
<dbReference type="SUPFAM" id="SSF55874">
    <property type="entry name" value="ATPase domain of HSP90 chaperone/DNA topoisomerase II/histidine kinase"/>
    <property type="match status" value="1"/>
</dbReference>
<dbReference type="Pfam" id="PF13589">
    <property type="entry name" value="HATPase_c_3"/>
    <property type="match status" value="1"/>
</dbReference>
<dbReference type="InterPro" id="IPR032189">
    <property type="entry name" value="Mlh1_C"/>
</dbReference>
<dbReference type="GO" id="GO:0006298">
    <property type="term" value="P:mismatch repair"/>
    <property type="evidence" value="ECO:0007669"/>
    <property type="project" value="InterPro"/>
</dbReference>
<evidence type="ECO:0000313" key="7">
    <source>
        <dbReference type="EMBL" id="AYO41000.1"/>
    </source>
</evidence>
<dbReference type="GO" id="GO:0030983">
    <property type="term" value="F:mismatched DNA binding"/>
    <property type="evidence" value="ECO:0007669"/>
    <property type="project" value="InterPro"/>
</dbReference>
<evidence type="ECO:0000256" key="3">
    <source>
        <dbReference type="ARBA" id="ARBA00022763"/>
    </source>
</evidence>
<dbReference type="STRING" id="425264.A0A3G2RZ53"/>
<dbReference type="GO" id="GO:0061982">
    <property type="term" value="P:meiosis I cell cycle process"/>
    <property type="evidence" value="ECO:0007669"/>
    <property type="project" value="UniProtKB-ARBA"/>
</dbReference>
<keyword evidence="4" id="KW-0234">DNA repair</keyword>
<dbReference type="OrthoDB" id="10263226at2759"/>
<evidence type="ECO:0000259" key="6">
    <source>
        <dbReference type="SMART" id="SM01340"/>
    </source>
</evidence>
<dbReference type="SUPFAM" id="SSF54211">
    <property type="entry name" value="Ribosomal protein S5 domain 2-like"/>
    <property type="match status" value="1"/>
</dbReference>
<dbReference type="GO" id="GO:0005524">
    <property type="term" value="F:ATP binding"/>
    <property type="evidence" value="ECO:0007669"/>
    <property type="project" value="InterPro"/>
</dbReference>
<feature type="domain" description="DNA mismatch repair protein S5" evidence="6">
    <location>
        <begin position="227"/>
        <end position="347"/>
    </location>
</feature>
<proteinExistence type="inferred from homology"/>
<dbReference type="GO" id="GO:0032389">
    <property type="term" value="C:MutLalpha complex"/>
    <property type="evidence" value="ECO:0007669"/>
    <property type="project" value="TreeGrafter"/>
</dbReference>
<dbReference type="InterPro" id="IPR002099">
    <property type="entry name" value="MutL/Mlh/PMS"/>
</dbReference>